<evidence type="ECO:0000313" key="1">
    <source>
        <dbReference type="EMBL" id="AOZ68597.1"/>
    </source>
</evidence>
<gene>
    <name evidence="1" type="ORF">LPB142_04080</name>
</gene>
<keyword evidence="2" id="KW-1185">Reference proteome</keyword>
<dbReference type="STRING" id="1850250.LPB142_04080"/>
<name>A0A1D9M9T4_9RHOB</name>
<dbReference type="AlphaFoldDB" id="A0A1D9M9T4"/>
<evidence type="ECO:0000313" key="2">
    <source>
        <dbReference type="Proteomes" id="UP000176562"/>
    </source>
</evidence>
<dbReference type="Proteomes" id="UP000176562">
    <property type="component" value="Chromosome"/>
</dbReference>
<sequence length="77" mass="8615">MDVLLGWLRREVKVKEALNAAEGLRMREVAELVEDEVRLNEQAAARGARERAMREEAAAKLLEAAGGVLPDLRERFA</sequence>
<reference evidence="1 2" key="1">
    <citation type="submission" date="2016-10" db="EMBL/GenBank/DDBJ databases">
        <title>Rhodobacter sp. LPB0142, isolated from sea water.</title>
        <authorList>
            <person name="Kim E."/>
            <person name="Yi H."/>
        </authorList>
    </citation>
    <scope>NUCLEOTIDE SEQUENCE [LARGE SCALE GENOMIC DNA]</scope>
    <source>
        <strain evidence="1 2">LPB0142</strain>
    </source>
</reference>
<organism evidence="1 2">
    <name type="scientific">Rhodobacter xanthinilyticus</name>
    <dbReference type="NCBI Taxonomy" id="1850250"/>
    <lineage>
        <taxon>Bacteria</taxon>
        <taxon>Pseudomonadati</taxon>
        <taxon>Pseudomonadota</taxon>
        <taxon>Alphaproteobacteria</taxon>
        <taxon>Rhodobacterales</taxon>
        <taxon>Rhodobacter group</taxon>
        <taxon>Rhodobacter</taxon>
    </lineage>
</organism>
<proteinExistence type="predicted"/>
<accession>A0A1D9M9T4</accession>
<protein>
    <submittedName>
        <fullName evidence="1">Uncharacterized protein</fullName>
    </submittedName>
</protein>
<dbReference type="KEGG" id="rhp:LPB142_04080"/>
<dbReference type="EMBL" id="CP017781">
    <property type="protein sequence ID" value="AOZ68597.1"/>
    <property type="molecule type" value="Genomic_DNA"/>
</dbReference>